<accession>G8R233</accession>
<keyword evidence="3" id="KW-1185">Reference proteome</keyword>
<evidence type="ECO:0000313" key="2">
    <source>
        <dbReference type="EMBL" id="AEV31783.1"/>
    </source>
</evidence>
<dbReference type="Proteomes" id="UP000005631">
    <property type="component" value="Chromosome"/>
</dbReference>
<name>G8R233_OWEHD</name>
<dbReference type="Pfam" id="PF14903">
    <property type="entry name" value="WG_beta_rep"/>
    <property type="match status" value="6"/>
</dbReference>
<dbReference type="KEGG" id="oho:Oweho_0770"/>
<dbReference type="PANTHER" id="PTHR37841:SF1">
    <property type="entry name" value="DUF3298 DOMAIN-CONTAINING PROTEIN"/>
    <property type="match status" value="1"/>
</dbReference>
<dbReference type="RefSeq" id="WP_014201144.1">
    <property type="nucleotide sequence ID" value="NC_016599.1"/>
</dbReference>
<evidence type="ECO:0008006" key="4">
    <source>
        <dbReference type="Google" id="ProtNLM"/>
    </source>
</evidence>
<dbReference type="InterPro" id="IPR032774">
    <property type="entry name" value="WG_beta_rep"/>
</dbReference>
<dbReference type="PANTHER" id="PTHR37841">
    <property type="entry name" value="GLR2918 PROTEIN"/>
    <property type="match status" value="1"/>
</dbReference>
<dbReference type="AlphaFoldDB" id="G8R233"/>
<feature type="chain" id="PRO_5003514181" description="KWG repeat protein" evidence="1">
    <location>
        <begin position="22"/>
        <end position="349"/>
    </location>
</feature>
<feature type="signal peptide" evidence="1">
    <location>
        <begin position="1"/>
        <end position="21"/>
    </location>
</feature>
<proteinExistence type="predicted"/>
<dbReference type="OrthoDB" id="5464673at2"/>
<reference evidence="2 3" key="1">
    <citation type="journal article" date="2012" name="Stand. Genomic Sci.">
        <title>Genome sequence of the orange-pigmented seawater bacterium Owenweeksia hongkongensis type strain (UST20020801(T)).</title>
        <authorList>
            <person name="Riedel T."/>
            <person name="Held B."/>
            <person name="Nolan M."/>
            <person name="Lucas S."/>
            <person name="Lapidus A."/>
            <person name="Tice H."/>
            <person name="Del Rio T.G."/>
            <person name="Cheng J.F."/>
            <person name="Han C."/>
            <person name="Tapia R."/>
            <person name="Goodwin L.A."/>
            <person name="Pitluck S."/>
            <person name="Liolios K."/>
            <person name="Mavromatis K."/>
            <person name="Pagani I."/>
            <person name="Ivanova N."/>
            <person name="Mikhailova N."/>
            <person name="Pati A."/>
            <person name="Chen A."/>
            <person name="Palaniappan K."/>
            <person name="Rohde M."/>
            <person name="Tindall B.J."/>
            <person name="Detter J.C."/>
            <person name="Goker M."/>
            <person name="Woyke T."/>
            <person name="Bristow J."/>
            <person name="Eisen J.A."/>
            <person name="Markowitz V."/>
            <person name="Hugenholtz P."/>
            <person name="Klenk H.P."/>
            <person name="Kyrpides N.C."/>
        </authorList>
    </citation>
    <scope>NUCLEOTIDE SEQUENCE</scope>
    <source>
        <strain evidence="3">DSM 17368 / JCM 12287 / NRRL B-23963</strain>
    </source>
</reference>
<evidence type="ECO:0000256" key="1">
    <source>
        <dbReference type="SAM" id="SignalP"/>
    </source>
</evidence>
<evidence type="ECO:0000313" key="3">
    <source>
        <dbReference type="Proteomes" id="UP000005631"/>
    </source>
</evidence>
<dbReference type="STRING" id="926562.Oweho_0770"/>
<gene>
    <name evidence="2" type="ordered locus">Oweho_0770</name>
</gene>
<dbReference type="HOGENOM" id="CLU_030408_2_0_10"/>
<dbReference type="SUPFAM" id="SSF69360">
    <property type="entry name" value="Cell wall binding repeat"/>
    <property type="match status" value="2"/>
</dbReference>
<dbReference type="EMBL" id="CP003156">
    <property type="protein sequence ID" value="AEV31783.1"/>
    <property type="molecule type" value="Genomic_DNA"/>
</dbReference>
<keyword evidence="1" id="KW-0732">Signal</keyword>
<dbReference type="eggNOG" id="COG5263">
    <property type="taxonomic scope" value="Bacteria"/>
</dbReference>
<sequence>MKPKLLATLSLSLFTTASMLAQTYVVMVKPQGSKEWGYMKTDGSYAIEPKYRKCAPFSEESLAIAQNPKNKEYQFVNLSGEPLATEVTDFALQSSFGFGLKGFSDGLAGIGKDKKWGYIGTDGKIAIPLKYDNISPFDNGHAIVELNDKYMVIDTKGNETPINAKAKVVKDMKEGLAPFATEEKKEGFISPSGEILIEPKFSRVGYFNGGLAWARNAEGKIGFINVAGEWVIQPQFDAVKDFPKEGNLARVKLNDKWTFVNRTGEIKDLGVADVQDFSEGLAYGKTGEKVGFYNEAGEWIIKPQFEAVRDFKNGYAAAKQNGAWGVIDKTGVWVVQPKFDGIKDVEKVN</sequence>
<organism evidence="2 3">
    <name type="scientific">Owenweeksia hongkongensis (strain DSM 17368 / CIP 108786 / JCM 12287 / NRRL B-23963 / UST20020801)</name>
    <dbReference type="NCBI Taxonomy" id="926562"/>
    <lineage>
        <taxon>Bacteria</taxon>
        <taxon>Pseudomonadati</taxon>
        <taxon>Bacteroidota</taxon>
        <taxon>Flavobacteriia</taxon>
        <taxon>Flavobacteriales</taxon>
        <taxon>Owenweeksiaceae</taxon>
        <taxon>Owenweeksia</taxon>
    </lineage>
</organism>
<protein>
    <recommendedName>
        <fullName evidence="4">KWG repeat protein</fullName>
    </recommendedName>
</protein>